<dbReference type="Gene3D" id="3.30.420.150">
    <property type="entry name" value="Exopolyphosphatase. Domain 2"/>
    <property type="match status" value="1"/>
</dbReference>
<dbReference type="EMBL" id="PNYC01000019">
    <property type="protein sequence ID" value="PMS33224.1"/>
    <property type="molecule type" value="Genomic_DNA"/>
</dbReference>
<dbReference type="PANTHER" id="PTHR30005">
    <property type="entry name" value="EXOPOLYPHOSPHATASE"/>
    <property type="match status" value="1"/>
</dbReference>
<proteinExistence type="inferred from homology"/>
<evidence type="ECO:0000313" key="8">
    <source>
        <dbReference type="EMBL" id="PMS33224.1"/>
    </source>
</evidence>
<dbReference type="GO" id="GO:0004309">
    <property type="term" value="F:exopolyphosphatase activity"/>
    <property type="evidence" value="ECO:0007669"/>
    <property type="project" value="UniProtKB-EC"/>
</dbReference>
<evidence type="ECO:0000256" key="3">
    <source>
        <dbReference type="ARBA" id="ARBA00020416"/>
    </source>
</evidence>
<evidence type="ECO:0000313" key="9">
    <source>
        <dbReference type="Proteomes" id="UP000235777"/>
    </source>
</evidence>
<dbReference type="SUPFAM" id="SSF53067">
    <property type="entry name" value="Actin-like ATPase domain"/>
    <property type="match status" value="2"/>
</dbReference>
<dbReference type="SUPFAM" id="SSF109604">
    <property type="entry name" value="HD-domain/PDEase-like"/>
    <property type="match status" value="1"/>
</dbReference>
<dbReference type="Gene3D" id="1.10.3210.10">
    <property type="entry name" value="Hypothetical protein af1432"/>
    <property type="match status" value="1"/>
</dbReference>
<dbReference type="Gene3D" id="3.30.420.40">
    <property type="match status" value="1"/>
</dbReference>
<dbReference type="Pfam" id="PF02541">
    <property type="entry name" value="Ppx-GppA"/>
    <property type="match status" value="1"/>
</dbReference>
<sequence>MRKMATLNRVVESPARAREAAAYSRTKSFSSMPNTPHLLASVDLGSNSFRLIVGRIEETPAGSQIYQVDALREPVRLAAGLSPDKMLDRASQERAWAALKRFGERLRDFHPDHVRAVATNTVRVAKNAGEFLAEAERALGFPIEVIAGREEARLIYAGAAHSVPAISGKRLVVDIGGGSTEFIIGSHYTPLIMESLYIGCVSHSRAFFPAGNVDEYTMRQAELAAKREIQIISREYKQAGWDQAIGSSGTARALAELVEANGFNDPSVTHGISRVGLERLKRALIKAENVNRLKLVALKPDRVPVLAGGLSIMLAVFEELGIDYVDTTDGALRLGVLYDLLGRTQHEDMRAVTVEGFMRRYGVDRPQAERIRDLAIDFFNQLGDEPDAERAEEARIFLRWAASLHEIGLSISHSAYHKHSAYIASNADMPGFSRTDQARLAALVLGHAGKLGKLSQARDVEWPLLFCLRLAALLCRRRADIGLPGIRVAHTNSGGYEVHLPNEWVANNPLTDYSLIQEAAEWEKVGIRYRVVYTDD</sequence>
<dbReference type="OrthoDB" id="9793035at2"/>
<comment type="caution">
    <text evidence="8">The sequence shown here is derived from an EMBL/GenBank/DDBJ whole genome shotgun (WGS) entry which is preliminary data.</text>
</comment>
<dbReference type="InterPro" id="IPR022371">
    <property type="entry name" value="Exopolyphosphatase"/>
</dbReference>
<dbReference type="InterPro" id="IPR030673">
    <property type="entry name" value="PyroPPase_GppA_Ppx"/>
</dbReference>
<comment type="catalytic activity">
    <reaction evidence="5">
        <text>[phosphate](n) + H2O = [phosphate](n-1) + phosphate + H(+)</text>
        <dbReference type="Rhea" id="RHEA:21528"/>
        <dbReference type="Rhea" id="RHEA-COMP:9859"/>
        <dbReference type="Rhea" id="RHEA-COMP:14279"/>
        <dbReference type="ChEBI" id="CHEBI:15377"/>
        <dbReference type="ChEBI" id="CHEBI:15378"/>
        <dbReference type="ChEBI" id="CHEBI:16838"/>
        <dbReference type="ChEBI" id="CHEBI:43474"/>
        <dbReference type="EC" id="3.6.1.11"/>
    </reaction>
</comment>
<keyword evidence="9" id="KW-1185">Reference proteome</keyword>
<dbReference type="CDD" id="cd24053">
    <property type="entry name" value="ASKHA_NBD_EcPPX-GppA-like"/>
    <property type="match status" value="1"/>
</dbReference>
<dbReference type="PANTHER" id="PTHR30005:SF0">
    <property type="entry name" value="RETROGRADE REGULATION PROTEIN 2"/>
    <property type="match status" value="1"/>
</dbReference>
<dbReference type="InterPro" id="IPR050273">
    <property type="entry name" value="GppA/Ppx_hydrolase"/>
</dbReference>
<dbReference type="STRING" id="863227.GCA_000373005_02169"/>
<dbReference type="NCBIfam" id="TIGR03706">
    <property type="entry name" value="exo_poly_only"/>
    <property type="match status" value="1"/>
</dbReference>
<evidence type="ECO:0000256" key="4">
    <source>
        <dbReference type="ARBA" id="ARBA00022801"/>
    </source>
</evidence>
<evidence type="ECO:0000256" key="5">
    <source>
        <dbReference type="ARBA" id="ARBA00047607"/>
    </source>
</evidence>
<dbReference type="EC" id="3.6.1.11" evidence="2"/>
<dbReference type="InterPro" id="IPR043129">
    <property type="entry name" value="ATPase_NBD"/>
</dbReference>
<dbReference type="PIRSF" id="PIRSF001267">
    <property type="entry name" value="Pyrophosphatase_GppA_Ppx"/>
    <property type="match status" value="1"/>
</dbReference>
<keyword evidence="4" id="KW-0378">Hydrolase</keyword>
<gene>
    <name evidence="8" type="primary">ppx</name>
    <name evidence="8" type="ORF">C0Z20_24775</name>
</gene>
<feature type="domain" description="Ppx/GppA phosphatase N-terminal" evidence="6">
    <location>
        <begin position="61"/>
        <end position="342"/>
    </location>
</feature>
<dbReference type="AlphaFoldDB" id="A0A2N7WV18"/>
<evidence type="ECO:0000256" key="1">
    <source>
        <dbReference type="ARBA" id="ARBA00007125"/>
    </source>
</evidence>
<organism evidence="8 9">
    <name type="scientific">Trinickia symbiotica</name>
    <dbReference type="NCBI Taxonomy" id="863227"/>
    <lineage>
        <taxon>Bacteria</taxon>
        <taxon>Pseudomonadati</taxon>
        <taxon>Pseudomonadota</taxon>
        <taxon>Betaproteobacteria</taxon>
        <taxon>Burkholderiales</taxon>
        <taxon>Burkholderiaceae</taxon>
        <taxon>Trinickia</taxon>
    </lineage>
</organism>
<reference evidence="8 9" key="1">
    <citation type="submission" date="2018-01" db="EMBL/GenBank/DDBJ databases">
        <title>Whole genome analyses suggest that Burkholderia sensu lato contains two further novel genera in the rhizoxinica-symbiotica group Mycetohabitans gen. nov., and Trinickia gen. nov.: implications for the evolution of diazotrophy and nodulation in the Burkholderiaceae.</title>
        <authorList>
            <person name="Estrada-de los Santos P."/>
            <person name="Palmer M."/>
            <person name="Chavez-Ramirez B."/>
            <person name="Beukes C."/>
            <person name="Steenkamp E.T."/>
            <person name="Hirsch A.M."/>
            <person name="Manyaka P."/>
            <person name="Maluk M."/>
            <person name="Lafos M."/>
            <person name="Crook M."/>
            <person name="Gross E."/>
            <person name="Simon M.F."/>
            <person name="Bueno dos Reis Junior F."/>
            <person name="Poole P.S."/>
            <person name="Venter S.N."/>
            <person name="James E.K."/>
        </authorList>
    </citation>
    <scope>NUCLEOTIDE SEQUENCE [LARGE SCALE GENOMIC DNA]</scope>
    <source>
        <strain evidence="8 9">JPY 581</strain>
    </source>
</reference>
<evidence type="ECO:0000259" key="6">
    <source>
        <dbReference type="Pfam" id="PF02541"/>
    </source>
</evidence>
<dbReference type="InterPro" id="IPR003695">
    <property type="entry name" value="Ppx_GppA_N"/>
</dbReference>
<accession>A0A2N7WV18</accession>
<comment type="similarity">
    <text evidence="1">Belongs to the GppA/Ppx family.</text>
</comment>
<protein>
    <recommendedName>
        <fullName evidence="3">Exopolyphosphatase</fullName>
        <ecNumber evidence="2">3.6.1.11</ecNumber>
    </recommendedName>
</protein>
<dbReference type="InterPro" id="IPR048950">
    <property type="entry name" value="Ppx_GppA_C"/>
</dbReference>
<dbReference type="Proteomes" id="UP000235777">
    <property type="component" value="Unassembled WGS sequence"/>
</dbReference>
<name>A0A2N7WV18_9BURK</name>
<feature type="domain" description="Ppx/GppA phosphatase C-terminal" evidence="7">
    <location>
        <begin position="350"/>
        <end position="518"/>
    </location>
</feature>
<evidence type="ECO:0000259" key="7">
    <source>
        <dbReference type="Pfam" id="PF21447"/>
    </source>
</evidence>
<dbReference type="Pfam" id="PF21447">
    <property type="entry name" value="Ppx-GppA_III"/>
    <property type="match status" value="1"/>
</dbReference>
<dbReference type="FunFam" id="3.30.420.40:FF:000023">
    <property type="entry name" value="Guanosine-5'-triphosphate,3'-diphosphate pyrophosphatase"/>
    <property type="match status" value="1"/>
</dbReference>
<dbReference type="GO" id="GO:0006793">
    <property type="term" value="P:phosphorus metabolic process"/>
    <property type="evidence" value="ECO:0007669"/>
    <property type="project" value="InterPro"/>
</dbReference>
<evidence type="ECO:0000256" key="2">
    <source>
        <dbReference type="ARBA" id="ARBA00012451"/>
    </source>
</evidence>